<dbReference type="EMBL" id="LAZR01024818">
    <property type="protein sequence ID" value="KKL73913.1"/>
    <property type="molecule type" value="Genomic_DNA"/>
</dbReference>
<protein>
    <submittedName>
        <fullName evidence="2">Uncharacterized protein</fullName>
    </submittedName>
</protein>
<evidence type="ECO:0000313" key="2">
    <source>
        <dbReference type="EMBL" id="KKL73913.1"/>
    </source>
</evidence>
<dbReference type="AlphaFoldDB" id="A0A0F9EIJ7"/>
<evidence type="ECO:0000256" key="1">
    <source>
        <dbReference type="SAM" id="Phobius"/>
    </source>
</evidence>
<keyword evidence="1" id="KW-1133">Transmembrane helix</keyword>
<comment type="caution">
    <text evidence="2">The sequence shown here is derived from an EMBL/GenBank/DDBJ whole genome shotgun (WGS) entry which is preliminary data.</text>
</comment>
<sequence>MLVVATLAAKAIAEHIIAPIIVGTAMIVLTVLIEKKFSTEEGTTDETN</sequence>
<keyword evidence="1" id="KW-0812">Transmembrane</keyword>
<keyword evidence="1" id="KW-0472">Membrane</keyword>
<accession>A0A0F9EIJ7</accession>
<proteinExistence type="predicted"/>
<feature type="transmembrane region" description="Helical" evidence="1">
    <location>
        <begin position="12"/>
        <end position="33"/>
    </location>
</feature>
<name>A0A0F9EIJ7_9ZZZZ</name>
<reference evidence="2" key="1">
    <citation type="journal article" date="2015" name="Nature">
        <title>Complex archaea that bridge the gap between prokaryotes and eukaryotes.</title>
        <authorList>
            <person name="Spang A."/>
            <person name="Saw J.H."/>
            <person name="Jorgensen S.L."/>
            <person name="Zaremba-Niedzwiedzka K."/>
            <person name="Martijn J."/>
            <person name="Lind A.E."/>
            <person name="van Eijk R."/>
            <person name="Schleper C."/>
            <person name="Guy L."/>
            <person name="Ettema T.J."/>
        </authorList>
    </citation>
    <scope>NUCLEOTIDE SEQUENCE</scope>
</reference>
<organism evidence="2">
    <name type="scientific">marine sediment metagenome</name>
    <dbReference type="NCBI Taxonomy" id="412755"/>
    <lineage>
        <taxon>unclassified sequences</taxon>
        <taxon>metagenomes</taxon>
        <taxon>ecological metagenomes</taxon>
    </lineage>
</organism>
<gene>
    <name evidence="2" type="ORF">LCGC14_2070160</name>
</gene>